<evidence type="ECO:0000256" key="2">
    <source>
        <dbReference type="ARBA" id="ARBA00023140"/>
    </source>
</evidence>
<evidence type="ECO:0000313" key="5">
    <source>
        <dbReference type="EMBL" id="CAI5452390.1"/>
    </source>
</evidence>
<dbReference type="GO" id="GO:0016405">
    <property type="term" value="F:CoA-ligase activity"/>
    <property type="evidence" value="ECO:0007669"/>
    <property type="project" value="TreeGrafter"/>
</dbReference>
<dbReference type="OrthoDB" id="10253869at2759"/>
<evidence type="ECO:0000259" key="4">
    <source>
        <dbReference type="Pfam" id="PF13193"/>
    </source>
</evidence>
<dbReference type="AlphaFoldDB" id="A0A9P1IUI1"/>
<comment type="caution">
    <text evidence="5">The sequence shown here is derived from an EMBL/GenBank/DDBJ whole genome shotgun (WGS) entry which is preliminary data.</text>
</comment>
<sequence>MVVKSKLADIQIPNKTFHDFLFDEWKQFENDVAIIDNETKIQYTYQEIMDKAKYIAKALIFLNVEKSEIVLLAMDWSPEAVYIALGVSMAGAAFLIVSPKLQSWEMHFTVGESESRFVFSDPLGLREVDKLMKQLQREYRVICTGSREFACGHPIISDLSFAASQNLPFPKIDPELDIVYLPYSSGIHGKRKGILTTHKIMVAKTLAIWNKENHNEFQNQGKITMTMIPFHKQLGLDAVLCALLNGLTVVVERTFCVHTFLTCIQRYRIKSIHLTPYMMNLMIYETENHDYQIEDLEWIVTGADAVTQNLYEEFIETFPSVKYVTQTYGMTEIGLIARNYENKFKNSCGQLAANLELKIVDILTGVELGPKQKGQICIKGIAANSPYLNNPEATFEHFIEGWRKTGDIGYVDEDGDIHIVDKLKEMIKVFGYQVTPKEIETLLQTHSAVEEAAVVAINNDVSGERPVAFVVLKKGRIATEEDILDYVNHRVIRYKHLIGVNFVKFLPRSPCGTLLRRLLAEAAVLSVASISEVEKELLSPTTKV</sequence>
<keyword evidence="2" id="KW-0576">Peroxisome</keyword>
<dbReference type="Gene3D" id="3.30.300.30">
    <property type="match status" value="1"/>
</dbReference>
<dbReference type="InterPro" id="IPR045851">
    <property type="entry name" value="AMP-bd_C_sf"/>
</dbReference>
<dbReference type="Gene3D" id="3.40.50.12780">
    <property type="entry name" value="N-terminal domain of ligase-like"/>
    <property type="match status" value="1"/>
</dbReference>
<dbReference type="GO" id="GO:0005777">
    <property type="term" value="C:peroxisome"/>
    <property type="evidence" value="ECO:0007669"/>
    <property type="project" value="UniProtKB-SubCell"/>
</dbReference>
<gene>
    <name evidence="5" type="ORF">CAMP_LOCUS15027</name>
</gene>
<protein>
    <recommendedName>
        <fullName evidence="7">AMP-dependent synthetase/ligase domain-containing protein</fullName>
    </recommendedName>
</protein>
<dbReference type="Proteomes" id="UP001152747">
    <property type="component" value="Unassembled WGS sequence"/>
</dbReference>
<dbReference type="PANTHER" id="PTHR24096">
    <property type="entry name" value="LONG-CHAIN-FATTY-ACID--COA LIGASE"/>
    <property type="match status" value="1"/>
</dbReference>
<dbReference type="Pfam" id="PF13193">
    <property type="entry name" value="AMP-binding_C"/>
    <property type="match status" value="1"/>
</dbReference>
<dbReference type="PANTHER" id="PTHR24096:SF381">
    <property type="entry name" value="4-COUMARATE--COA LIGASE 1-LIKE"/>
    <property type="match status" value="1"/>
</dbReference>
<keyword evidence="6" id="KW-1185">Reference proteome</keyword>
<reference evidence="5" key="1">
    <citation type="submission" date="2022-11" db="EMBL/GenBank/DDBJ databases">
        <authorList>
            <person name="Kikuchi T."/>
        </authorList>
    </citation>
    <scope>NUCLEOTIDE SEQUENCE</scope>
    <source>
        <strain evidence="5">PS1010</strain>
    </source>
</reference>
<comment type="subcellular location">
    <subcellularLocation>
        <location evidence="1">Peroxisome</location>
    </subcellularLocation>
</comment>
<evidence type="ECO:0000313" key="6">
    <source>
        <dbReference type="Proteomes" id="UP001152747"/>
    </source>
</evidence>
<dbReference type="InterPro" id="IPR042099">
    <property type="entry name" value="ANL_N_sf"/>
</dbReference>
<dbReference type="InterPro" id="IPR025110">
    <property type="entry name" value="AMP-bd_C"/>
</dbReference>
<feature type="domain" description="AMP-dependent synthetase/ligase" evidence="3">
    <location>
        <begin position="24"/>
        <end position="384"/>
    </location>
</feature>
<dbReference type="SUPFAM" id="SSF56801">
    <property type="entry name" value="Acetyl-CoA synthetase-like"/>
    <property type="match status" value="1"/>
</dbReference>
<dbReference type="EMBL" id="CANHGI010000005">
    <property type="protein sequence ID" value="CAI5452390.1"/>
    <property type="molecule type" value="Genomic_DNA"/>
</dbReference>
<dbReference type="Pfam" id="PF00501">
    <property type="entry name" value="AMP-binding"/>
    <property type="match status" value="1"/>
</dbReference>
<accession>A0A9P1IUI1</accession>
<proteinExistence type="predicted"/>
<organism evidence="5 6">
    <name type="scientific">Caenorhabditis angaria</name>
    <dbReference type="NCBI Taxonomy" id="860376"/>
    <lineage>
        <taxon>Eukaryota</taxon>
        <taxon>Metazoa</taxon>
        <taxon>Ecdysozoa</taxon>
        <taxon>Nematoda</taxon>
        <taxon>Chromadorea</taxon>
        <taxon>Rhabditida</taxon>
        <taxon>Rhabditina</taxon>
        <taxon>Rhabditomorpha</taxon>
        <taxon>Rhabditoidea</taxon>
        <taxon>Rhabditidae</taxon>
        <taxon>Peloderinae</taxon>
        <taxon>Caenorhabditis</taxon>
    </lineage>
</organism>
<evidence type="ECO:0008006" key="7">
    <source>
        <dbReference type="Google" id="ProtNLM"/>
    </source>
</evidence>
<evidence type="ECO:0000259" key="3">
    <source>
        <dbReference type="Pfam" id="PF00501"/>
    </source>
</evidence>
<evidence type="ECO:0000256" key="1">
    <source>
        <dbReference type="ARBA" id="ARBA00004275"/>
    </source>
</evidence>
<dbReference type="InterPro" id="IPR000873">
    <property type="entry name" value="AMP-dep_synth/lig_dom"/>
</dbReference>
<feature type="domain" description="AMP-binding enzyme C-terminal" evidence="4">
    <location>
        <begin position="438"/>
        <end position="511"/>
    </location>
</feature>
<name>A0A9P1IUI1_9PELO</name>